<dbReference type="STRING" id="4999.A0A1Y1UAS4"/>
<feature type="compositionally biased region" description="Basic and acidic residues" evidence="3">
    <location>
        <begin position="414"/>
        <end position="423"/>
    </location>
</feature>
<dbReference type="InterPro" id="IPR016024">
    <property type="entry name" value="ARM-type_fold"/>
</dbReference>
<dbReference type="RefSeq" id="XP_021868453.1">
    <property type="nucleotide sequence ID" value="XM_022016955.1"/>
</dbReference>
<feature type="region of interest" description="Disordered" evidence="3">
    <location>
        <begin position="1"/>
        <end position="56"/>
    </location>
</feature>
<dbReference type="Proteomes" id="UP000193218">
    <property type="component" value="Unassembled WGS sequence"/>
</dbReference>
<dbReference type="SUPFAM" id="SSF48371">
    <property type="entry name" value="ARM repeat"/>
    <property type="match status" value="1"/>
</dbReference>
<comment type="caution">
    <text evidence="4">The sequence shown here is derived from an EMBL/GenBank/DDBJ whole genome shotgun (WGS) entry which is preliminary data.</text>
</comment>
<keyword evidence="5" id="KW-1185">Reference proteome</keyword>
<dbReference type="GeneID" id="33558764"/>
<dbReference type="PANTHER" id="PTHR10648:SF1">
    <property type="entry name" value="SERINE_THREONINE-PROTEIN PHOSPHATASE 4 REGULATORY SUBUNIT 1"/>
    <property type="match status" value="1"/>
</dbReference>
<dbReference type="Gene3D" id="1.25.10.10">
    <property type="entry name" value="Leucine-rich Repeat Variant"/>
    <property type="match status" value="1"/>
</dbReference>
<evidence type="ECO:0000256" key="3">
    <source>
        <dbReference type="SAM" id="MobiDB-lite"/>
    </source>
</evidence>
<feature type="compositionally biased region" description="Polar residues" evidence="3">
    <location>
        <begin position="925"/>
        <end position="939"/>
    </location>
</feature>
<evidence type="ECO:0000256" key="2">
    <source>
        <dbReference type="PROSITE-ProRule" id="PRU00103"/>
    </source>
</evidence>
<sequence length="1656" mass="180363">MKGKHRWMEEDAISLEEEEEENERSRDTVRTLHPRSRSMTSPPLPDPKFNPPADTHILPTTLYRIHSDSSSSDIGSTIARARSPSVSSPLSPPMPFIPMAEHSNTGTTPLELLSPPVSAGSSHNTSFVQASASRPSSVLDDPILARRPSITEALLGPLQRPDLKALQKVSSDSVSRLPLSHGSSFSSGTGHDNSSDASERLAEARERLLMDAAAGVAVERRASSSDLLDLTVTTPTPPLRATQSGSSSPPNGALRARRPSTLEEIVQEEPERAWDSVWPAPGTKPQVPAFDSAIPTFPIAPISPFVTPAFSPALAGMPNVMSALGAAVPTSPRPRSSSPIHRSPSPVSLSSPQRYSPTYDPSAAEYSMAGRRGSLVHASSSLTRSPTNTPSVPIKRHTRAQSSSSPSNSGIIHFPRESLERKLGTPPQSPHGSPTRRHMSLSSGTGRRDSISAEQGKSQRSTSPTRHPSMQMQTKGEPPRRLSEIQPTSPVDSQPALRPRGYSMNAERPGLFSTPEESPLSIDEELASSPNRPLWGRYGSTSSIGSMSDPLPAVDFSPSSELPPINLPPAVAHSPLTSTSYVDKVASPSLGSTSTTYLSRPTVLRRAISDYEARSGRTSTGRRGGQPLPPNALNRSISDLSESAKAFKRSPDLADIPSPPSPGSGNDPDSSRVRKSPRKSPKTISSLLSGASSTSSNEVEGLPSSSLHRRRPSLTPVQANPPLAEGKVAIMDEGDVLPSGGLEEIEYDITFDDEGLSTLERIFLLSKSDFPFHRAYVARVLGDLLYEVDPCESVEYVLPLVNGFTMDEEEAVKEALVSELHRILWYFFSYCRMYIEGEEDPESLPVDIPESFNRQSLLLHREGSTSATPFPPMEKVVSPGVESLDSDDLRRPSLADTLVGSSRGSEFRRQLSSAVGSGSEPVDTPGTTTSSDSNPSQADTLFDHVDPFRVGKDDDKTFGTDVGPLHPLPTLPTNFFTPLLGALLLNSNPSISEMCRSCVVKIIGRLRGNLEVDPLVWGLRADAQSPYGRATYLAQTGAHSHWTKPIDSRSSEIIEAELIRGIIVGMGALETEMPYDLIPGAGEDLSEEERESAAKEAEVFQEQLLAEALAGRATSLNLIGSLCEFYSGSEAVERGFATEIQRCVDGDPTVRAEGAVALKSFAEIAPLEHIYDLLPVFEALMTDEVLHVRQATTVSLAALCRRIESPDFRRSFAIKAVQALTESDPEVQFAALETLGEVIYAFKDDPEGPPQQLLDVYMVNENVPEVHYEDWDYITCYNFPGICLTVGPERWSDFRDLYMNLLERASDRTMVSMAAALHEVAKILQPSDVERDLLPAFHQCLEGSEDVLERLWEHVDVFLIRLEENIGRNLMVQFRDLWTNGKIGGWRAREQFVRHIPALLTIFPGQQASEVVLWLTDKALHDPFASVRDAAIKGVPEVYSRLAPDAKVEYRNMLISLGDSSSFKHRVTFIKCVRAFAKDEANHVDFENHLVPLLPRFCTDVVDVRLALAQTIASLFETDGVYASYTGLAPLISSMINGLRTDESVDVRDALHRMDIFRLQGLDPPDIRPSGPSPTDGPQPSFSDSGDVSVDYFSSQKRNSVIAPASDPAPSMPPSIDRRPSAEVAAKMDSMQLEYEQAESHGTRQADRSADPFADP</sequence>
<accession>A0A1Y1UAS4</accession>
<dbReference type="InterPro" id="IPR051023">
    <property type="entry name" value="PP2A_Regulatory_Subunit_A"/>
</dbReference>
<feature type="compositionally biased region" description="Basic and acidic residues" evidence="3">
    <location>
        <begin position="1638"/>
        <end position="1650"/>
    </location>
</feature>
<dbReference type="InParanoid" id="A0A1Y1UAS4"/>
<name>A0A1Y1UAS4_9TREE</name>
<feature type="compositionally biased region" description="Polar residues" evidence="3">
    <location>
        <begin position="377"/>
        <end position="391"/>
    </location>
</feature>
<evidence type="ECO:0000313" key="5">
    <source>
        <dbReference type="Proteomes" id="UP000193218"/>
    </source>
</evidence>
<proteinExistence type="predicted"/>
<keyword evidence="1" id="KW-0677">Repeat</keyword>
<organism evidence="4 5">
    <name type="scientific">Kockovaella imperatae</name>
    <dbReference type="NCBI Taxonomy" id="4999"/>
    <lineage>
        <taxon>Eukaryota</taxon>
        <taxon>Fungi</taxon>
        <taxon>Dikarya</taxon>
        <taxon>Basidiomycota</taxon>
        <taxon>Agaricomycotina</taxon>
        <taxon>Tremellomycetes</taxon>
        <taxon>Tremellales</taxon>
        <taxon>Cuniculitremaceae</taxon>
        <taxon>Kockovaella</taxon>
    </lineage>
</organism>
<feature type="region of interest" description="Disordered" evidence="3">
    <location>
        <begin position="1561"/>
        <end position="1656"/>
    </location>
</feature>
<feature type="compositionally biased region" description="Low complexity" evidence="3">
    <location>
        <begin position="329"/>
        <end position="348"/>
    </location>
</feature>
<gene>
    <name evidence="4" type="ORF">BD324DRAFT_636932</name>
</gene>
<dbReference type="InterPro" id="IPR021133">
    <property type="entry name" value="HEAT_type_2"/>
</dbReference>
<feature type="repeat" description="HEAT" evidence="2">
    <location>
        <begin position="1173"/>
        <end position="1211"/>
    </location>
</feature>
<evidence type="ECO:0000313" key="4">
    <source>
        <dbReference type="EMBL" id="ORX34175.1"/>
    </source>
</evidence>
<feature type="compositionally biased region" description="Acidic residues" evidence="3">
    <location>
        <begin position="10"/>
        <end position="22"/>
    </location>
</feature>
<reference evidence="4 5" key="1">
    <citation type="submission" date="2017-03" db="EMBL/GenBank/DDBJ databases">
        <title>Widespread Adenine N6-methylation of Active Genes in Fungi.</title>
        <authorList>
            <consortium name="DOE Joint Genome Institute"/>
            <person name="Mondo S.J."/>
            <person name="Dannebaum R.O."/>
            <person name="Kuo R.C."/>
            <person name="Louie K.B."/>
            <person name="Bewick A.J."/>
            <person name="Labutti K."/>
            <person name="Haridas S."/>
            <person name="Kuo A."/>
            <person name="Salamov A."/>
            <person name="Ahrendt S.R."/>
            <person name="Lau R."/>
            <person name="Bowen B.P."/>
            <person name="Lipzen A."/>
            <person name="Sullivan W."/>
            <person name="Andreopoulos W.B."/>
            <person name="Clum A."/>
            <person name="Lindquist E."/>
            <person name="Daum C."/>
            <person name="Northen T.R."/>
            <person name="Ramamoorthy G."/>
            <person name="Schmitz R.J."/>
            <person name="Gryganskyi A."/>
            <person name="Culley D."/>
            <person name="Magnuson J."/>
            <person name="James T.Y."/>
            <person name="O'Malley M.A."/>
            <person name="Stajich J.E."/>
            <person name="Spatafora J.W."/>
            <person name="Visel A."/>
            <person name="Grigoriev I.V."/>
        </authorList>
    </citation>
    <scope>NUCLEOTIDE SEQUENCE [LARGE SCALE GENOMIC DNA]</scope>
    <source>
        <strain evidence="4 5">NRRL Y-17943</strain>
    </source>
</reference>
<feature type="compositionally biased region" description="Polar residues" evidence="3">
    <location>
        <begin position="119"/>
        <end position="136"/>
    </location>
</feature>
<feature type="compositionally biased region" description="Low complexity" evidence="3">
    <location>
        <begin position="685"/>
        <end position="706"/>
    </location>
</feature>
<dbReference type="GO" id="GO:0005737">
    <property type="term" value="C:cytoplasm"/>
    <property type="evidence" value="ECO:0007669"/>
    <property type="project" value="TreeGrafter"/>
</dbReference>
<feature type="compositionally biased region" description="Polar residues" evidence="3">
    <location>
        <begin position="241"/>
        <end position="250"/>
    </location>
</feature>
<dbReference type="GO" id="GO:0019888">
    <property type="term" value="F:protein phosphatase regulator activity"/>
    <property type="evidence" value="ECO:0007669"/>
    <property type="project" value="TreeGrafter"/>
</dbReference>
<feature type="compositionally biased region" description="Polar residues" evidence="3">
    <location>
        <begin position="899"/>
        <end position="916"/>
    </location>
</feature>
<protein>
    <submittedName>
        <fullName evidence="4">Armadillo-type protein</fullName>
    </submittedName>
</protein>
<feature type="region of interest" description="Disordered" evidence="3">
    <location>
        <begin position="863"/>
        <end position="941"/>
    </location>
</feature>
<dbReference type="OrthoDB" id="340346at2759"/>
<feature type="region of interest" description="Disordered" evidence="3">
    <location>
        <begin position="68"/>
        <end position="200"/>
    </location>
</feature>
<dbReference type="PROSITE" id="PS50077">
    <property type="entry name" value="HEAT_REPEAT"/>
    <property type="match status" value="1"/>
</dbReference>
<feature type="compositionally biased region" description="Low complexity" evidence="3">
    <location>
        <begin position="180"/>
        <end position="191"/>
    </location>
</feature>
<dbReference type="EMBL" id="NBSH01000015">
    <property type="protein sequence ID" value="ORX34175.1"/>
    <property type="molecule type" value="Genomic_DNA"/>
</dbReference>
<feature type="compositionally biased region" description="Polar residues" evidence="3">
    <location>
        <begin position="452"/>
        <end position="474"/>
    </location>
</feature>
<feature type="region of interest" description="Disordered" evidence="3">
    <location>
        <begin position="327"/>
        <end position="534"/>
    </location>
</feature>
<feature type="region of interest" description="Disordered" evidence="3">
    <location>
        <begin position="228"/>
        <end position="257"/>
    </location>
</feature>
<evidence type="ECO:0000256" key="1">
    <source>
        <dbReference type="ARBA" id="ARBA00022737"/>
    </source>
</evidence>
<feature type="region of interest" description="Disordered" evidence="3">
    <location>
        <begin position="610"/>
        <end position="722"/>
    </location>
</feature>
<dbReference type="InterPro" id="IPR011989">
    <property type="entry name" value="ARM-like"/>
</dbReference>
<feature type="compositionally biased region" description="Polar residues" evidence="3">
    <location>
        <begin position="1578"/>
        <end position="1599"/>
    </location>
</feature>
<dbReference type="PANTHER" id="PTHR10648">
    <property type="entry name" value="SERINE/THREONINE-PROTEIN PHOSPHATASE PP2A 65 KDA REGULATORY SUBUNIT"/>
    <property type="match status" value="1"/>
</dbReference>